<keyword evidence="3" id="KW-1185">Reference proteome</keyword>
<protein>
    <submittedName>
        <fullName evidence="2">Uncharacterized protein</fullName>
    </submittedName>
</protein>
<organism evidence="2 3">
    <name type="scientific">Clohesyomyces aquaticus</name>
    <dbReference type="NCBI Taxonomy" id="1231657"/>
    <lineage>
        <taxon>Eukaryota</taxon>
        <taxon>Fungi</taxon>
        <taxon>Dikarya</taxon>
        <taxon>Ascomycota</taxon>
        <taxon>Pezizomycotina</taxon>
        <taxon>Dothideomycetes</taxon>
        <taxon>Pleosporomycetidae</taxon>
        <taxon>Pleosporales</taxon>
        <taxon>Lindgomycetaceae</taxon>
        <taxon>Clohesyomyces</taxon>
    </lineage>
</organism>
<reference evidence="2 3" key="1">
    <citation type="submission" date="2016-07" db="EMBL/GenBank/DDBJ databases">
        <title>Pervasive Adenine N6-methylation of Active Genes in Fungi.</title>
        <authorList>
            <consortium name="DOE Joint Genome Institute"/>
            <person name="Mondo S.J."/>
            <person name="Dannebaum R.O."/>
            <person name="Kuo R.C."/>
            <person name="Labutti K."/>
            <person name="Haridas S."/>
            <person name="Kuo A."/>
            <person name="Salamov A."/>
            <person name="Ahrendt S.R."/>
            <person name="Lipzen A."/>
            <person name="Sullivan W."/>
            <person name="Andreopoulos W.B."/>
            <person name="Clum A."/>
            <person name="Lindquist E."/>
            <person name="Daum C."/>
            <person name="Ramamoorthy G.K."/>
            <person name="Gryganskyi A."/>
            <person name="Culley D."/>
            <person name="Magnuson J.K."/>
            <person name="James T.Y."/>
            <person name="O'Malley M.A."/>
            <person name="Stajich J.E."/>
            <person name="Spatafora J.W."/>
            <person name="Visel A."/>
            <person name="Grigoriev I.V."/>
        </authorList>
    </citation>
    <scope>NUCLEOTIDE SEQUENCE [LARGE SCALE GENOMIC DNA]</scope>
    <source>
        <strain evidence="2 3">CBS 115471</strain>
    </source>
</reference>
<dbReference type="AlphaFoldDB" id="A0A1Y1ZHK7"/>
<accession>A0A1Y1ZHK7</accession>
<evidence type="ECO:0000313" key="2">
    <source>
        <dbReference type="EMBL" id="ORY09750.1"/>
    </source>
</evidence>
<dbReference type="Proteomes" id="UP000193144">
    <property type="component" value="Unassembled WGS sequence"/>
</dbReference>
<evidence type="ECO:0000256" key="1">
    <source>
        <dbReference type="SAM" id="Phobius"/>
    </source>
</evidence>
<gene>
    <name evidence="2" type="ORF">BCR34DRAFT_589086</name>
</gene>
<keyword evidence="1" id="KW-1133">Transmembrane helix</keyword>
<keyword evidence="1" id="KW-0472">Membrane</keyword>
<name>A0A1Y1ZHK7_9PLEO</name>
<dbReference type="EMBL" id="MCFA01000082">
    <property type="protein sequence ID" value="ORY09750.1"/>
    <property type="molecule type" value="Genomic_DNA"/>
</dbReference>
<evidence type="ECO:0000313" key="3">
    <source>
        <dbReference type="Proteomes" id="UP000193144"/>
    </source>
</evidence>
<proteinExistence type="predicted"/>
<comment type="caution">
    <text evidence="2">The sequence shown here is derived from an EMBL/GenBank/DDBJ whole genome shotgun (WGS) entry which is preliminary data.</text>
</comment>
<feature type="transmembrane region" description="Helical" evidence="1">
    <location>
        <begin position="86"/>
        <end position="104"/>
    </location>
</feature>
<keyword evidence="1" id="KW-0812">Transmembrane</keyword>
<sequence>MNAKLASYFAHVPRLFLKHRGINPGYQRGAIRPDLCLTTSHRPHSPNFQRHILLFVSSTFNMWNAFGDTTEKPHWVAAPKERGTNGIFIPCIMTLLICCYLGIIPAPGGALSRKDDERSTQGFVDR</sequence>